<dbReference type="InterPro" id="IPR052894">
    <property type="entry name" value="AsmA-related"/>
</dbReference>
<evidence type="ECO:0000313" key="2">
    <source>
        <dbReference type="EMBL" id="MBF9140774.1"/>
    </source>
</evidence>
<accession>A0A931FLK5</accession>
<dbReference type="AlphaFoldDB" id="A0A931FLK5"/>
<dbReference type="GO" id="GO:0090313">
    <property type="term" value="P:regulation of protein targeting to membrane"/>
    <property type="evidence" value="ECO:0007669"/>
    <property type="project" value="TreeGrafter"/>
</dbReference>
<dbReference type="RefSeq" id="WP_196285112.1">
    <property type="nucleotide sequence ID" value="NZ_JADQDP010000001.1"/>
</dbReference>
<comment type="caution">
    <text evidence="2">The sequence shown here is derived from an EMBL/GenBank/DDBJ whole genome shotgun (WGS) entry which is preliminary data.</text>
</comment>
<proteinExistence type="predicted"/>
<protein>
    <recommendedName>
        <fullName evidence="4">AsmA-like C-terminal domain-containing protein</fullName>
    </recommendedName>
</protein>
<dbReference type="GO" id="GO:0005886">
    <property type="term" value="C:plasma membrane"/>
    <property type="evidence" value="ECO:0007669"/>
    <property type="project" value="TreeGrafter"/>
</dbReference>
<keyword evidence="3" id="KW-1185">Reference proteome</keyword>
<sequence length="1104" mass="123194">MKLLSFRRILAAVLLLVVVGGVAVVWLVGSEYGRRLVAQKVRFALTHDSELVLEPFEVEFSPWRDFPHLTASIHHIALTDTSFRRRMPVLRMGRADLRLELLPLLRRQVRVERLALTDVDFRERVDSLGRSWGLRGKRKRGTGQAPALNLKLDELLVNNFNFSSHNGYLRTAFGAHADAARLSVRLKGGVMHVTGTLNGQLSYLRTRAGTLFEQEPVQAWVHYKYTFENRKGLLYRTRATLNGDTIRVSGTHTVDPDEPAGTLLNLRFVGNQPLVDVLHAALPPRLEPYLAGATSPSKAHIHYRITGLSGPKVTPHNVLRFNLQAASLKWPGEGRHITRWDLAGTYDNGPRHNIRSTVLTLKRCRIYSAAGQLDAALTLRDFKRPFVDGRFRGRAGLAELAAVVSPGRWRARGGVADLDVRVRGLLPPPPNRPDLGTRKNLTLNGTVNLHQASFRLPLRGADISALDVKVGLRDSLWRLSNAAGVLNGMRFQASATTVHLLDYLTGQHPTARISGNFAVDELRVLTLRRLLRPLPREAGPGFSPTSLPKRARNARDRAQLAATLGSELIPPGLLLDANLRCQRLLLATDTLENLAVTVRHDGQQVQLRNLAGRVWGGDVRGNVHWPTDPDNRVAPVDYNLAVHFATFNYRQFVERFTRPAPNAARKAKARAKTQEDQSGERTPALRDLLLAANGHLTLDIDHVQLPEDESMGHVSLQLVKTGSLLRLPYLRFRTPEGGYGEAQATAETEGFRLTAADADVTLRYATLDVTRLLGLISSLTTPPDTVPTARSLARIERKATRRAQRQQAGGNYSLLSNGLLSAVLRVEADEVHYGPLRGSRFRLVSHLLEGEAKLDNCSVEVLQGNIQLSGSMRSTANRGHHPTQLQMRLQDVELPALFAGASSMGLNVLNGENIRGSLRGVADIRTDLGRKFLPNFMKTDGYLKVDFRNLELINVEALMEALKFMKAERTGHLYFEPVTGEFLLTQGQLIIPGLRLDSNLSNLEISGHYGLEGATNLFIGLKPLQALFGNNDKRIERIQRGEQVSHSDNGKLTYVNLRRTAPKEKYKVRLFQRDEQREAMTRLRQQYRDYLTTQRLDTTVRLLR</sequence>
<dbReference type="EMBL" id="JADQDP010000001">
    <property type="protein sequence ID" value="MBF9140774.1"/>
    <property type="molecule type" value="Genomic_DNA"/>
</dbReference>
<gene>
    <name evidence="2" type="ORF">I2I01_03960</name>
</gene>
<evidence type="ECO:0000313" key="3">
    <source>
        <dbReference type="Proteomes" id="UP000645610"/>
    </source>
</evidence>
<evidence type="ECO:0000256" key="1">
    <source>
        <dbReference type="SAM" id="MobiDB-lite"/>
    </source>
</evidence>
<dbReference type="PANTHER" id="PTHR30441">
    <property type="entry name" value="DUF748 DOMAIN-CONTAINING PROTEIN"/>
    <property type="match status" value="1"/>
</dbReference>
<dbReference type="Proteomes" id="UP000645610">
    <property type="component" value="Unassembled WGS sequence"/>
</dbReference>
<dbReference type="PANTHER" id="PTHR30441:SF8">
    <property type="entry name" value="DUF748 DOMAIN-CONTAINING PROTEIN"/>
    <property type="match status" value="1"/>
</dbReference>
<evidence type="ECO:0008006" key="4">
    <source>
        <dbReference type="Google" id="ProtNLM"/>
    </source>
</evidence>
<feature type="region of interest" description="Disordered" evidence="1">
    <location>
        <begin position="663"/>
        <end position="682"/>
    </location>
</feature>
<organism evidence="2 3">
    <name type="scientific">Hymenobacter properus</name>
    <dbReference type="NCBI Taxonomy" id="2791026"/>
    <lineage>
        <taxon>Bacteria</taxon>
        <taxon>Pseudomonadati</taxon>
        <taxon>Bacteroidota</taxon>
        <taxon>Cytophagia</taxon>
        <taxon>Cytophagales</taxon>
        <taxon>Hymenobacteraceae</taxon>
        <taxon>Hymenobacter</taxon>
    </lineage>
</organism>
<name>A0A931FLK5_9BACT</name>
<reference evidence="2 3" key="1">
    <citation type="submission" date="2020-11" db="EMBL/GenBank/DDBJ databases">
        <authorList>
            <person name="Kim M.K."/>
        </authorList>
    </citation>
    <scope>NUCLEOTIDE SEQUENCE [LARGE SCALE GENOMIC DNA]</scope>
    <source>
        <strain evidence="2 3">BT439</strain>
    </source>
</reference>